<evidence type="ECO:0000313" key="2">
    <source>
        <dbReference type="EMBL" id="KAF7551885.1"/>
    </source>
</evidence>
<feature type="chain" id="PRO_5040154624" description="Cystatin domain-containing protein" evidence="1">
    <location>
        <begin position="20"/>
        <end position="124"/>
    </location>
</feature>
<evidence type="ECO:0000313" key="3">
    <source>
        <dbReference type="Proteomes" id="UP000722485"/>
    </source>
</evidence>
<reference evidence="2" key="1">
    <citation type="submission" date="2020-03" db="EMBL/GenBank/DDBJ databases">
        <title>Draft Genome Sequence of Cylindrodendrum hubeiense.</title>
        <authorList>
            <person name="Buettner E."/>
            <person name="Kellner H."/>
        </authorList>
    </citation>
    <scope>NUCLEOTIDE SEQUENCE</scope>
    <source>
        <strain evidence="2">IHI 201604</strain>
    </source>
</reference>
<sequence length="124" mass="13660">MRYLSIAAVALSLLGVGQADICRPDGIIVANNDPSSIDERSAAPAWLQDRAVDENTCQIQIGSDADNVLEKRLTTTAVQATITQLTIGNTYKVQFSYFVKTLKPSCSSQHRKLGEGLWHLQDYY</sequence>
<keyword evidence="1" id="KW-0732">Signal</keyword>
<comment type="caution">
    <text evidence="2">The sequence shown here is derived from an EMBL/GenBank/DDBJ whole genome shotgun (WGS) entry which is preliminary data.</text>
</comment>
<gene>
    <name evidence="2" type="ORF">G7Z17_g4733</name>
</gene>
<feature type="signal peptide" evidence="1">
    <location>
        <begin position="1"/>
        <end position="19"/>
    </location>
</feature>
<evidence type="ECO:0000256" key="1">
    <source>
        <dbReference type="SAM" id="SignalP"/>
    </source>
</evidence>
<accession>A0A9P5LI27</accession>
<dbReference type="Proteomes" id="UP000722485">
    <property type="component" value="Unassembled WGS sequence"/>
</dbReference>
<name>A0A9P5LI27_9HYPO</name>
<dbReference type="AlphaFoldDB" id="A0A9P5LI27"/>
<protein>
    <recommendedName>
        <fullName evidence="4">Cystatin domain-containing protein</fullName>
    </recommendedName>
</protein>
<organism evidence="2 3">
    <name type="scientific">Cylindrodendrum hubeiense</name>
    <dbReference type="NCBI Taxonomy" id="595255"/>
    <lineage>
        <taxon>Eukaryota</taxon>
        <taxon>Fungi</taxon>
        <taxon>Dikarya</taxon>
        <taxon>Ascomycota</taxon>
        <taxon>Pezizomycotina</taxon>
        <taxon>Sordariomycetes</taxon>
        <taxon>Hypocreomycetidae</taxon>
        <taxon>Hypocreales</taxon>
        <taxon>Nectriaceae</taxon>
        <taxon>Cylindrodendrum</taxon>
    </lineage>
</organism>
<dbReference type="EMBL" id="JAANBB010000070">
    <property type="protein sequence ID" value="KAF7551885.1"/>
    <property type="molecule type" value="Genomic_DNA"/>
</dbReference>
<proteinExistence type="predicted"/>
<keyword evidence="3" id="KW-1185">Reference proteome</keyword>
<evidence type="ECO:0008006" key="4">
    <source>
        <dbReference type="Google" id="ProtNLM"/>
    </source>
</evidence>